<evidence type="ECO:0000313" key="2">
    <source>
        <dbReference type="EMBL" id="MSB48398.1"/>
    </source>
</evidence>
<proteinExistence type="predicted"/>
<organism evidence="2 3">
    <name type="scientific">Flavonifractor plautii</name>
    <name type="common">Fusobacterium plautii</name>
    <dbReference type="NCBI Taxonomy" id="292800"/>
    <lineage>
        <taxon>Bacteria</taxon>
        <taxon>Bacillati</taxon>
        <taxon>Bacillota</taxon>
        <taxon>Clostridia</taxon>
        <taxon>Eubacteriales</taxon>
        <taxon>Oscillospiraceae</taxon>
        <taxon>Flavonifractor</taxon>
    </lineage>
</organism>
<dbReference type="AlphaFoldDB" id="A0A174SNK8"/>
<name>A0A174SNK8_FLAPL</name>
<evidence type="ECO:0000313" key="3">
    <source>
        <dbReference type="Proteomes" id="UP000429811"/>
    </source>
</evidence>
<dbReference type="RefSeq" id="WP_009261036.1">
    <property type="nucleotide sequence ID" value="NZ_CP084007.1"/>
</dbReference>
<protein>
    <submittedName>
        <fullName evidence="2">Uncharacterized protein</fullName>
    </submittedName>
</protein>
<evidence type="ECO:0000313" key="1">
    <source>
        <dbReference type="EMBL" id="MSB19479.1"/>
    </source>
</evidence>
<dbReference type="Proteomes" id="UP000429811">
    <property type="component" value="Unassembled WGS sequence"/>
</dbReference>
<gene>
    <name evidence="2" type="ORF">GKE90_06750</name>
    <name evidence="1" type="ORF">GKE97_08100</name>
</gene>
<sequence>MKRISEALAFQTVLAPQSVAASTDKTTAYVDVSGVEEIVFLVSAAALGKGKGLTVSLLASGDSGGDGAEEIGKTTFTDSVGTAPQLAVVTYKVSALNGRYVAVKLRHDAAAEVVCGVTAASSGLYMPAANGWTLAV</sequence>
<evidence type="ECO:0000313" key="4">
    <source>
        <dbReference type="Proteomes" id="UP000434475"/>
    </source>
</evidence>
<comment type="caution">
    <text evidence="2">The sequence shown here is derived from an EMBL/GenBank/DDBJ whole genome shotgun (WGS) entry which is preliminary data.</text>
</comment>
<dbReference type="EMBL" id="WKPO01000007">
    <property type="protein sequence ID" value="MSB48398.1"/>
    <property type="molecule type" value="Genomic_DNA"/>
</dbReference>
<reference evidence="3 4" key="1">
    <citation type="journal article" date="2019" name="Nat. Med.">
        <title>A library of human gut bacterial isolates paired with longitudinal multiomics data enables mechanistic microbiome research.</title>
        <authorList>
            <person name="Poyet M."/>
            <person name="Groussin M."/>
            <person name="Gibbons S.M."/>
            <person name="Avila-Pacheco J."/>
            <person name="Jiang X."/>
            <person name="Kearney S.M."/>
            <person name="Perrotta A.R."/>
            <person name="Berdy B."/>
            <person name="Zhao S."/>
            <person name="Lieberman T.D."/>
            <person name="Swanson P.K."/>
            <person name="Smith M."/>
            <person name="Roesemann S."/>
            <person name="Alexander J.E."/>
            <person name="Rich S.A."/>
            <person name="Livny J."/>
            <person name="Vlamakis H."/>
            <person name="Clish C."/>
            <person name="Bullock K."/>
            <person name="Deik A."/>
            <person name="Scott J."/>
            <person name="Pierce K.A."/>
            <person name="Xavier R.J."/>
            <person name="Alm E.J."/>
        </authorList>
    </citation>
    <scope>NUCLEOTIDE SEQUENCE [LARGE SCALE GENOMIC DNA]</scope>
    <source>
        <strain evidence="1 4">BIOML-A2</strain>
        <strain evidence="2 3">BIOML-A5</strain>
    </source>
</reference>
<dbReference type="EMBL" id="WKPR01000006">
    <property type="protein sequence ID" value="MSB19479.1"/>
    <property type="molecule type" value="Genomic_DNA"/>
</dbReference>
<accession>A0A174SNK8</accession>
<dbReference type="Proteomes" id="UP000434475">
    <property type="component" value="Unassembled WGS sequence"/>
</dbReference>